<evidence type="ECO:0008006" key="5">
    <source>
        <dbReference type="Google" id="ProtNLM"/>
    </source>
</evidence>
<dbReference type="PANTHER" id="PTHR31642:SF310">
    <property type="entry name" value="FATTY ALCOHOL:CAFFEOYL-COA ACYLTRANSFERASE"/>
    <property type="match status" value="1"/>
</dbReference>
<sequence>MTSNGNSLPIEKLEIRVQEPELVHPAEPVEHQVYYLSNLDQNIAVPMQTVWFFNGQEDKKDQDPAAVLKEALRKLLVHMFFLAGRIGLSPDYRLQIEFEDQGLVFVEAVAEKHCIAEFGDVSRPAPFMKQLVYEPPPSENILGSPPTFVQVTKFKCGGFALGLNNNHCTLDGLAAHEFICSWGKLARGLEITHSFSIDRSMLKPRSPLQPEFSHEEFYDLEDLSTTEDSFFSINPVHGSFEVNPRDMDALKKSILDEGEGVSKVTTFEALTAFTWRVRMNSLNLTPAQKTRVFFSVDVRKKLSPPLPEHFMGNGIVLTFATTTVGELCEKPLSFAVKLVQDAIAFVTDKYVRSAIDHFEATRARPALVASFVVTSWLRLPFHEADFGWGPAVAMSPASLPDQGVVLFISSGKDRKSATVILGLPTSSAMDKFGVELNKAHVN</sequence>
<proteinExistence type="inferred from homology"/>
<evidence type="ECO:0000313" key="3">
    <source>
        <dbReference type="EMBL" id="CAK9277549.1"/>
    </source>
</evidence>
<name>A0ABP0XEL5_9BRYO</name>
<evidence type="ECO:0000256" key="2">
    <source>
        <dbReference type="ARBA" id="ARBA00022679"/>
    </source>
</evidence>
<dbReference type="Pfam" id="PF02458">
    <property type="entry name" value="Transferase"/>
    <property type="match status" value="1"/>
</dbReference>
<dbReference type="InterPro" id="IPR023213">
    <property type="entry name" value="CAT-like_dom_sf"/>
</dbReference>
<dbReference type="EMBL" id="OZ020103">
    <property type="protein sequence ID" value="CAK9277549.1"/>
    <property type="molecule type" value="Genomic_DNA"/>
</dbReference>
<comment type="similarity">
    <text evidence="1">Belongs to the plant acyltransferase family.</text>
</comment>
<dbReference type="PANTHER" id="PTHR31642">
    <property type="entry name" value="TRICHOTHECENE 3-O-ACETYLTRANSFERASE"/>
    <property type="match status" value="1"/>
</dbReference>
<keyword evidence="2" id="KW-0808">Transferase</keyword>
<dbReference type="Proteomes" id="UP001497444">
    <property type="component" value="Chromosome 8"/>
</dbReference>
<keyword evidence="4" id="KW-1185">Reference proteome</keyword>
<evidence type="ECO:0000313" key="4">
    <source>
        <dbReference type="Proteomes" id="UP001497444"/>
    </source>
</evidence>
<gene>
    <name evidence="3" type="ORF">CSSPJE1EN1_LOCUS23027</name>
</gene>
<dbReference type="Gene3D" id="3.30.559.10">
    <property type="entry name" value="Chloramphenicol acetyltransferase-like domain"/>
    <property type="match status" value="2"/>
</dbReference>
<organism evidence="3 4">
    <name type="scientific">Sphagnum jensenii</name>
    <dbReference type="NCBI Taxonomy" id="128206"/>
    <lineage>
        <taxon>Eukaryota</taxon>
        <taxon>Viridiplantae</taxon>
        <taxon>Streptophyta</taxon>
        <taxon>Embryophyta</taxon>
        <taxon>Bryophyta</taxon>
        <taxon>Sphagnophytina</taxon>
        <taxon>Sphagnopsida</taxon>
        <taxon>Sphagnales</taxon>
        <taxon>Sphagnaceae</taxon>
        <taxon>Sphagnum</taxon>
    </lineage>
</organism>
<dbReference type="InterPro" id="IPR050317">
    <property type="entry name" value="Plant_Fungal_Acyltransferase"/>
</dbReference>
<evidence type="ECO:0000256" key="1">
    <source>
        <dbReference type="ARBA" id="ARBA00009861"/>
    </source>
</evidence>
<protein>
    <recommendedName>
        <fullName evidence="5">Omega-hydroxypalmitate O-feruloyl transferase</fullName>
    </recommendedName>
</protein>
<accession>A0ABP0XEL5</accession>
<reference evidence="3" key="1">
    <citation type="submission" date="2024-02" db="EMBL/GenBank/DDBJ databases">
        <authorList>
            <consortium name="ELIXIR-Norway"/>
            <consortium name="Elixir Norway"/>
        </authorList>
    </citation>
    <scope>NUCLEOTIDE SEQUENCE</scope>
</reference>